<gene>
    <name evidence="2" type="ORF">E1301_Tti012624</name>
</gene>
<feature type="region of interest" description="Disordered" evidence="1">
    <location>
        <begin position="168"/>
        <end position="201"/>
    </location>
</feature>
<feature type="compositionally biased region" description="Polar residues" evidence="1">
    <location>
        <begin position="295"/>
        <end position="306"/>
    </location>
</feature>
<sequence>METVNPQGLIWLVRLDAPQSALSPQSLSSTTRLTKLCQWIELLAAPAPAGPAQLLLPPLVPPSSSSPPLVPPRSSLLPWSRQLLLAPAGPAQVLLASAGPARHFFSSQNPIGSFQKGLAQPPTPASSVIASQFISPVCAGTWDCLGSPSARQRCWVSCVIDLQPPTASGVAFPKSSPAAPETRTPPRTSDPAAPPRLLTHQPTSFTRLPRPFGYNSSICPFCSVRLLLPPRFTSILCHPYSTVVFRIPVSASVSRIVCFALALCTLGVTRTLRLIISTMDSSSVSSVSRPPGFISPSSNRTPSSGDSTVGLWTTAYLLHIQARPMLLPPSF</sequence>
<dbReference type="AlphaFoldDB" id="A0A5A9NKG6"/>
<dbReference type="EMBL" id="SOYY01000016">
    <property type="protein sequence ID" value="KAA0710542.1"/>
    <property type="molecule type" value="Genomic_DNA"/>
</dbReference>
<feature type="region of interest" description="Disordered" evidence="1">
    <location>
        <begin position="282"/>
        <end position="306"/>
    </location>
</feature>
<comment type="caution">
    <text evidence="2">The sequence shown here is derived from an EMBL/GenBank/DDBJ whole genome shotgun (WGS) entry which is preliminary data.</text>
</comment>
<dbReference type="Proteomes" id="UP000324632">
    <property type="component" value="Chromosome 16"/>
</dbReference>
<feature type="compositionally biased region" description="Low complexity" evidence="1">
    <location>
        <begin position="175"/>
        <end position="189"/>
    </location>
</feature>
<organism evidence="2 3">
    <name type="scientific">Triplophysa tibetana</name>
    <dbReference type="NCBI Taxonomy" id="1572043"/>
    <lineage>
        <taxon>Eukaryota</taxon>
        <taxon>Metazoa</taxon>
        <taxon>Chordata</taxon>
        <taxon>Craniata</taxon>
        <taxon>Vertebrata</taxon>
        <taxon>Euteleostomi</taxon>
        <taxon>Actinopterygii</taxon>
        <taxon>Neopterygii</taxon>
        <taxon>Teleostei</taxon>
        <taxon>Ostariophysi</taxon>
        <taxon>Cypriniformes</taxon>
        <taxon>Nemacheilidae</taxon>
        <taxon>Triplophysa</taxon>
    </lineage>
</organism>
<accession>A0A5A9NKG6</accession>
<keyword evidence="3" id="KW-1185">Reference proteome</keyword>
<protein>
    <submittedName>
        <fullName evidence="2">Uncharacterized protein</fullName>
    </submittedName>
</protein>
<evidence type="ECO:0000313" key="3">
    <source>
        <dbReference type="Proteomes" id="UP000324632"/>
    </source>
</evidence>
<evidence type="ECO:0000256" key="1">
    <source>
        <dbReference type="SAM" id="MobiDB-lite"/>
    </source>
</evidence>
<name>A0A5A9NKG6_9TELE</name>
<proteinExistence type="predicted"/>
<evidence type="ECO:0000313" key="2">
    <source>
        <dbReference type="EMBL" id="KAA0710542.1"/>
    </source>
</evidence>
<reference evidence="2 3" key="1">
    <citation type="journal article" date="2019" name="Mol. Ecol. Resour.">
        <title>Chromosome-level genome assembly of Triplophysa tibetana, a fish adapted to the harsh high-altitude environment of the Tibetan Plateau.</title>
        <authorList>
            <person name="Yang X."/>
            <person name="Liu H."/>
            <person name="Ma Z."/>
            <person name="Zou Y."/>
            <person name="Zou M."/>
            <person name="Mao Y."/>
            <person name="Li X."/>
            <person name="Wang H."/>
            <person name="Chen T."/>
            <person name="Wang W."/>
            <person name="Yang R."/>
        </authorList>
    </citation>
    <scope>NUCLEOTIDE SEQUENCE [LARGE SCALE GENOMIC DNA]</scope>
    <source>
        <strain evidence="2">TTIB1903HZAU</strain>
        <tissue evidence="2">Muscle</tissue>
    </source>
</reference>